<gene>
    <name evidence="2" type="ORF">Poli38472_009943</name>
</gene>
<dbReference type="EMBL" id="SPLM01000111">
    <property type="protein sequence ID" value="TMW58384.1"/>
    <property type="molecule type" value="Genomic_DNA"/>
</dbReference>
<dbReference type="InterPro" id="IPR008701">
    <property type="entry name" value="NPP1"/>
</dbReference>
<keyword evidence="1" id="KW-0732">Signal</keyword>
<protein>
    <recommendedName>
        <fullName evidence="4">Necrosis inducing protein</fullName>
    </recommendedName>
</protein>
<dbReference type="Pfam" id="PF05630">
    <property type="entry name" value="NPP1"/>
    <property type="match status" value="1"/>
</dbReference>
<feature type="chain" id="PRO_5035440120" description="Necrosis inducing protein" evidence="1">
    <location>
        <begin position="22"/>
        <end position="202"/>
    </location>
</feature>
<evidence type="ECO:0000313" key="2">
    <source>
        <dbReference type="EMBL" id="TMW58384.1"/>
    </source>
</evidence>
<reference evidence="2" key="1">
    <citation type="submission" date="2019-03" db="EMBL/GenBank/DDBJ databases">
        <title>Long read genome sequence of the mycoparasitic Pythium oligandrum ATCC 38472 isolated from sugarbeet rhizosphere.</title>
        <authorList>
            <person name="Gaulin E."/>
        </authorList>
    </citation>
    <scope>NUCLEOTIDE SEQUENCE</scope>
    <source>
        <strain evidence="2">ATCC 38472_TT</strain>
    </source>
</reference>
<evidence type="ECO:0008006" key="4">
    <source>
        <dbReference type="Google" id="ProtNLM"/>
    </source>
</evidence>
<sequence>MKPAALNAFLALALQAAITEAHDFPKMDEALPKNMDIRSLSPLIDFDKDSCYPSVAKDQVVPGYDPAGHRHDWEHVTVWTTDGIVTHGSAGAKQTEPLGGIPKQDQHLMFVYYKHKMQIALAVDAKGAENAYAKFVLPPVVSWYTMKGDGDLNNEKLRNTMSNLNFGSAHNPLVDANFLRNLNDAKPKEYPTFTDEDMKGFM</sequence>
<dbReference type="PIRSF" id="PIRSF029958">
    <property type="entry name" value="Necrosis-inducing_protein"/>
    <property type="match status" value="1"/>
</dbReference>
<evidence type="ECO:0000256" key="1">
    <source>
        <dbReference type="SAM" id="SignalP"/>
    </source>
</evidence>
<evidence type="ECO:0000313" key="3">
    <source>
        <dbReference type="Proteomes" id="UP000794436"/>
    </source>
</evidence>
<dbReference type="OrthoDB" id="147163at2759"/>
<feature type="signal peptide" evidence="1">
    <location>
        <begin position="1"/>
        <end position="21"/>
    </location>
</feature>
<dbReference type="Proteomes" id="UP000794436">
    <property type="component" value="Unassembled WGS sequence"/>
</dbReference>
<proteinExistence type="predicted"/>
<dbReference type="AlphaFoldDB" id="A0A8K1C8F6"/>
<comment type="caution">
    <text evidence="2">The sequence shown here is derived from an EMBL/GenBank/DDBJ whole genome shotgun (WGS) entry which is preliminary data.</text>
</comment>
<accession>A0A8K1C8F6</accession>
<organism evidence="2 3">
    <name type="scientific">Pythium oligandrum</name>
    <name type="common">Mycoparasitic fungus</name>
    <dbReference type="NCBI Taxonomy" id="41045"/>
    <lineage>
        <taxon>Eukaryota</taxon>
        <taxon>Sar</taxon>
        <taxon>Stramenopiles</taxon>
        <taxon>Oomycota</taxon>
        <taxon>Peronosporomycetes</taxon>
        <taxon>Pythiales</taxon>
        <taxon>Pythiaceae</taxon>
        <taxon>Pythium</taxon>
    </lineage>
</organism>
<keyword evidence="3" id="KW-1185">Reference proteome</keyword>
<name>A0A8K1C8F6_PYTOL</name>